<comment type="caution">
    <text evidence="2">The sequence shown here is derived from an EMBL/GenBank/DDBJ whole genome shotgun (WGS) entry which is preliminary data.</text>
</comment>
<dbReference type="Gene3D" id="3.40.228.10">
    <property type="entry name" value="Dimethylsulfoxide Reductase, domain 2"/>
    <property type="match status" value="1"/>
</dbReference>
<dbReference type="Gene3D" id="3.40.50.740">
    <property type="match status" value="1"/>
</dbReference>
<dbReference type="EMBL" id="DRLD01000223">
    <property type="protein sequence ID" value="HED10641.1"/>
    <property type="molecule type" value="Genomic_DNA"/>
</dbReference>
<dbReference type="CDD" id="cd10551">
    <property type="entry name" value="PsrB"/>
    <property type="match status" value="1"/>
</dbReference>
<reference evidence="2" key="1">
    <citation type="journal article" date="2020" name="mSystems">
        <title>Genome- and Community-Level Interaction Insights into Carbon Utilization and Element Cycling Functions of Hydrothermarchaeota in Hydrothermal Sediment.</title>
        <authorList>
            <person name="Zhou Z."/>
            <person name="Liu Y."/>
            <person name="Xu W."/>
            <person name="Pan J."/>
            <person name="Luo Z.H."/>
            <person name="Li M."/>
        </authorList>
    </citation>
    <scope>NUCLEOTIDE SEQUENCE [LARGE SCALE GENOMIC DNA]</scope>
    <source>
        <strain evidence="2">HyVt-456</strain>
    </source>
</reference>
<dbReference type="Pfam" id="PF13247">
    <property type="entry name" value="Fer4_11"/>
    <property type="match status" value="1"/>
</dbReference>
<dbReference type="Gene3D" id="3.30.70.20">
    <property type="match status" value="2"/>
</dbReference>
<dbReference type="SUPFAM" id="SSF50692">
    <property type="entry name" value="ADC-like"/>
    <property type="match status" value="1"/>
</dbReference>
<proteinExistence type="predicted"/>
<dbReference type="InterPro" id="IPR030948">
    <property type="entry name" value="TAT_var_transloc_signal_dom"/>
</dbReference>
<dbReference type="CDD" id="cd02784">
    <property type="entry name" value="MopB_CT_PHLH"/>
    <property type="match status" value="1"/>
</dbReference>
<dbReference type="PANTHER" id="PTHR42783:SF3">
    <property type="entry name" value="GLUTAMATE SYNTHASE [NADPH] SMALL CHAIN-RELATED"/>
    <property type="match status" value="1"/>
</dbReference>
<evidence type="ECO:0000313" key="2">
    <source>
        <dbReference type="EMBL" id="HED10641.1"/>
    </source>
</evidence>
<dbReference type="InterPro" id="IPR009010">
    <property type="entry name" value="Asp_de-COase-like_dom_sf"/>
</dbReference>
<dbReference type="Gene3D" id="2.40.40.20">
    <property type="match status" value="1"/>
</dbReference>
<accession>A0A7V1LMA1</accession>
<feature type="domain" description="4Fe-4S ferredoxin-type" evidence="1">
    <location>
        <begin position="827"/>
        <end position="856"/>
    </location>
</feature>
<dbReference type="SUPFAM" id="SSF53706">
    <property type="entry name" value="Formate dehydrogenase/DMSO reductase, domains 1-3"/>
    <property type="match status" value="1"/>
</dbReference>
<feature type="domain" description="4Fe-4S ferredoxin-type" evidence="1">
    <location>
        <begin position="740"/>
        <end position="770"/>
    </location>
</feature>
<evidence type="ECO:0000259" key="1">
    <source>
        <dbReference type="PROSITE" id="PS51379"/>
    </source>
</evidence>
<dbReference type="SUPFAM" id="SSF54862">
    <property type="entry name" value="4Fe-4S ferredoxins"/>
    <property type="match status" value="1"/>
</dbReference>
<dbReference type="AlphaFoldDB" id="A0A7V1LMA1"/>
<dbReference type="PROSITE" id="PS51318">
    <property type="entry name" value="TAT"/>
    <property type="match status" value="1"/>
</dbReference>
<dbReference type="Proteomes" id="UP000886005">
    <property type="component" value="Unassembled WGS sequence"/>
</dbReference>
<name>A0A7V1LMA1_CALAY</name>
<dbReference type="NCBIfam" id="TIGR04519">
    <property type="entry name" value="MoCo_extend_TAT"/>
    <property type="match status" value="1"/>
</dbReference>
<dbReference type="PANTHER" id="PTHR42783">
    <property type="entry name" value="GLUTAMATE SYNTHASE [NADPH] SMALL CHAIN"/>
    <property type="match status" value="1"/>
</dbReference>
<dbReference type="Gene3D" id="3.30.2070.10">
    <property type="entry name" value="Formate dehydrogenase/DMSO reductase"/>
    <property type="match status" value="1"/>
</dbReference>
<gene>
    <name evidence="2" type="ORF">ENJ10_08120</name>
</gene>
<protein>
    <submittedName>
        <fullName evidence="2">4Fe-4S dicluster domain-containing protein</fullName>
    </submittedName>
</protein>
<dbReference type="PROSITE" id="PS51379">
    <property type="entry name" value="4FE4S_FER_2"/>
    <property type="match status" value="3"/>
</dbReference>
<dbReference type="InterPro" id="IPR006311">
    <property type="entry name" value="TAT_signal"/>
</dbReference>
<sequence length="975" mass="108121">MRENMKENQKQYWRSLDELADTPEFRKIVEREFPEGASELKSPVTRRNFLGLMGASIAFAGLASCRRPVEKIVPFVKAPENMIPGVPKYYATTITHGRHALGVLVESHEGRPTKIEGNPEHPESLGKTNIFHQADVLNLYDPDRAKDVSKDGVQSNWSAFVAFWKEQHASFSQEKGKGLAVLSGEFASPSLKRLYNQFKKEMPLATWHVNEPVSEMNIHRGLKTATGKNVQAYPYFDKARVILSIDHDFLGVSPDNVSANRGFAEGRRMEDENGEMNRLYMVETSFSVTGGMADHRKRLTQGGLELFTRQLAHALGVIDDGAKAVDAGWMEAVVKDLKKNRGASLVVAGQRQSAATHALVFAINEALGNNGATVEYFDNPDVAVQTESIKTLTDAMKAGEVKTLVILDQNPVYTASSADFAKALASVENVIALSPYWDETGHKANWHVPMSHFLESWGDASDVRGNRSVVQPLIAPLYNTVSMTAFVNLMVTGEDVKDSDVVKATWNAKSDDKDWRRILYKGVAAGNLKPAKVKSRSADIAGLVSATAVSASEPSLSAMDVVILPSASLYDGRYSNNGWLMEVPDPVTHISWDNAALMSTATAEKLGVQNEDLITLNAGGRELEIVVSVLPGVAENVIALELGYGRQKLGRIGNGSGFDVYSFMSAPDSYALHGVKVNKTGRTYPLANTQDHNSMEGRPIILEADLDEYRKEPEFAKEAVKHPPLVSLWDEKKYDHGYQWGMAIDLSTCSGCNTCVVACQAENNIPIIGKEEVKKGREMHWIRLDRYFKGDPDNPEMLFQPMGCQHCENAPCEQVCPVQATLHDDEGLNVMTYNRCVGTRYCANNCPYKVRRFNFFNFTNSYPETIKMVQNPDVTVRFRGVMEKCTYCTQRIQEAKINAKNEARLVADGEIQTACQQACPADSIVFGNILDPESRVAKLKKQNREYKLLVELNIKPRTSFLARIKNPNPEMETVA</sequence>
<dbReference type="InterPro" id="IPR017896">
    <property type="entry name" value="4Fe4S_Fe-S-bd"/>
</dbReference>
<feature type="domain" description="4Fe-4S ferredoxin-type" evidence="1">
    <location>
        <begin position="795"/>
        <end position="826"/>
    </location>
</feature>
<organism evidence="2">
    <name type="scientific">Caldithrix abyssi</name>
    <dbReference type="NCBI Taxonomy" id="187145"/>
    <lineage>
        <taxon>Bacteria</taxon>
        <taxon>Pseudomonadati</taxon>
        <taxon>Calditrichota</taxon>
        <taxon>Calditrichia</taxon>
        <taxon>Calditrichales</taxon>
        <taxon>Calditrichaceae</taxon>
        <taxon>Caldithrix</taxon>
    </lineage>
</organism>